<dbReference type="InterPro" id="IPR016477">
    <property type="entry name" value="Fructo-/Ketosamine-3-kinase"/>
</dbReference>
<keyword evidence="5 9" id="KW-0418">Kinase</keyword>
<comment type="catalytic activity">
    <reaction evidence="7">
        <text>N(6)-D-ribulosyl-L-lysyl-[protein] + ATP = N(6)-(3-O-phospho-D-ribulosyl)-L-lysyl-[protein] + ADP + H(+)</text>
        <dbReference type="Rhea" id="RHEA:48432"/>
        <dbReference type="Rhea" id="RHEA-COMP:12103"/>
        <dbReference type="Rhea" id="RHEA-COMP:12104"/>
        <dbReference type="ChEBI" id="CHEBI:15378"/>
        <dbReference type="ChEBI" id="CHEBI:30616"/>
        <dbReference type="ChEBI" id="CHEBI:90418"/>
        <dbReference type="ChEBI" id="CHEBI:90420"/>
        <dbReference type="ChEBI" id="CHEBI:456216"/>
        <dbReference type="EC" id="2.7.1.172"/>
    </reaction>
    <physiologicalReaction direction="left-to-right" evidence="7">
        <dbReference type="Rhea" id="RHEA:48433"/>
    </physiologicalReaction>
</comment>
<dbReference type="EMBL" id="JAYKXH010000002">
    <property type="protein sequence ID" value="KAK7174290.1"/>
    <property type="molecule type" value="Genomic_DNA"/>
</dbReference>
<evidence type="ECO:0000256" key="4">
    <source>
        <dbReference type="ARBA" id="ARBA00022741"/>
    </source>
</evidence>
<keyword evidence="11" id="KW-1185">Reference proteome</keyword>
<comment type="catalytic activity">
    <reaction evidence="8">
        <text>N(6)-(D-psicosyl)-L-lysyl-[protein] + ATP = N(6)-(3-O-phospho-D-psicosyl)-L-lysyl-[protein] + ADP + H(+)</text>
        <dbReference type="Rhea" id="RHEA:61392"/>
        <dbReference type="Rhea" id="RHEA-COMP:15796"/>
        <dbReference type="Rhea" id="RHEA-COMP:15797"/>
        <dbReference type="ChEBI" id="CHEBI:15378"/>
        <dbReference type="ChEBI" id="CHEBI:30616"/>
        <dbReference type="ChEBI" id="CHEBI:144621"/>
        <dbReference type="ChEBI" id="CHEBI:144622"/>
        <dbReference type="ChEBI" id="CHEBI:456216"/>
    </reaction>
    <physiologicalReaction direction="left-to-right" evidence="8">
        <dbReference type="Rhea" id="RHEA:61393"/>
    </physiologicalReaction>
</comment>
<dbReference type="SUPFAM" id="SSF56112">
    <property type="entry name" value="Protein kinase-like (PK-like)"/>
    <property type="match status" value="1"/>
</dbReference>
<dbReference type="Gene3D" id="3.90.1200.10">
    <property type="match status" value="1"/>
</dbReference>
<dbReference type="GO" id="GO:0005829">
    <property type="term" value="C:cytosol"/>
    <property type="evidence" value="ECO:0007669"/>
    <property type="project" value="UniProtKB-ARBA"/>
</dbReference>
<dbReference type="GO" id="GO:0016301">
    <property type="term" value="F:kinase activity"/>
    <property type="evidence" value="ECO:0007669"/>
    <property type="project" value="UniProtKB-UniRule"/>
</dbReference>
<evidence type="ECO:0000256" key="3">
    <source>
        <dbReference type="ARBA" id="ARBA00022679"/>
    </source>
</evidence>
<evidence type="ECO:0000256" key="8">
    <source>
        <dbReference type="ARBA" id="ARBA00050767"/>
    </source>
</evidence>
<dbReference type="AlphaFoldDB" id="A0AAN9HDK2"/>
<reference evidence="10 11" key="1">
    <citation type="submission" date="2024-02" db="EMBL/GenBank/DDBJ databases">
        <title>Chromosome-level genome assembly of the Eurasian Minnow (Phoxinus phoxinus).</title>
        <authorList>
            <person name="Oriowo T.O."/>
            <person name="Martin S."/>
            <person name="Stange M."/>
            <person name="Chrysostomakis Y."/>
            <person name="Brown T."/>
            <person name="Winkler S."/>
            <person name="Kukowka S."/>
            <person name="Myers E.W."/>
            <person name="Bohne A."/>
        </authorList>
    </citation>
    <scope>NUCLEOTIDE SEQUENCE [LARGE SCALE GENOMIC DNA]</scope>
    <source>
        <strain evidence="10">ZFMK-TIS-60720</strain>
        <tissue evidence="10">Whole Organism</tissue>
    </source>
</reference>
<dbReference type="Pfam" id="PF03881">
    <property type="entry name" value="Fructosamin_kin"/>
    <property type="match status" value="1"/>
</dbReference>
<evidence type="ECO:0000256" key="7">
    <source>
        <dbReference type="ARBA" id="ARBA00048655"/>
    </source>
</evidence>
<evidence type="ECO:0000256" key="2">
    <source>
        <dbReference type="ARBA" id="ARBA00011961"/>
    </source>
</evidence>
<evidence type="ECO:0000256" key="1">
    <source>
        <dbReference type="ARBA" id="ARBA00009460"/>
    </source>
</evidence>
<comment type="caution">
    <text evidence="10">The sequence shown here is derived from an EMBL/GenBank/DDBJ whole genome shotgun (WGS) entry which is preliminary data.</text>
</comment>
<keyword evidence="6" id="KW-0067">ATP-binding</keyword>
<keyword evidence="4" id="KW-0547">Nucleotide-binding</keyword>
<dbReference type="PANTHER" id="PTHR12149">
    <property type="entry name" value="FRUCTOSAMINE 3 KINASE-RELATED PROTEIN"/>
    <property type="match status" value="1"/>
</dbReference>
<dbReference type="GO" id="GO:0005524">
    <property type="term" value="F:ATP binding"/>
    <property type="evidence" value="ECO:0007669"/>
    <property type="project" value="UniProtKB-KW"/>
</dbReference>
<dbReference type="FunFam" id="3.90.1200.10:FF:000003">
    <property type="entry name" value="fructosamine-3-kinase isoform X1"/>
    <property type="match status" value="1"/>
</dbReference>
<gene>
    <name evidence="10" type="ORF">R3I93_001484</name>
</gene>
<accession>A0AAN9HDK2</accession>
<keyword evidence="3 9" id="KW-0808">Transferase</keyword>
<proteinExistence type="inferred from homology"/>
<dbReference type="PANTHER" id="PTHR12149:SF8">
    <property type="entry name" value="PROTEIN-RIBULOSAMINE 3-KINASE"/>
    <property type="match status" value="1"/>
</dbReference>
<evidence type="ECO:0000256" key="9">
    <source>
        <dbReference type="PIRNR" id="PIRNR006221"/>
    </source>
</evidence>
<evidence type="ECO:0000313" key="11">
    <source>
        <dbReference type="Proteomes" id="UP001364617"/>
    </source>
</evidence>
<dbReference type="GO" id="GO:0102193">
    <property type="term" value="F:protein-ribulosamine 3-kinase activity"/>
    <property type="evidence" value="ECO:0007669"/>
    <property type="project" value="UniProtKB-EC"/>
</dbReference>
<comment type="similarity">
    <text evidence="1 9">Belongs to the fructosamine kinase family.</text>
</comment>
<evidence type="ECO:0000256" key="5">
    <source>
        <dbReference type="ARBA" id="ARBA00022777"/>
    </source>
</evidence>
<dbReference type="Gene3D" id="3.30.200.20">
    <property type="entry name" value="Phosphorylase Kinase, domain 1"/>
    <property type="match status" value="1"/>
</dbReference>
<evidence type="ECO:0000256" key="6">
    <source>
        <dbReference type="ARBA" id="ARBA00022840"/>
    </source>
</evidence>
<name>A0AAN9HDK2_9TELE</name>
<dbReference type="PIRSF" id="PIRSF006221">
    <property type="entry name" value="Ketosamine-3-kinase"/>
    <property type="match status" value="1"/>
</dbReference>
<organism evidence="10 11">
    <name type="scientific">Phoxinus phoxinus</name>
    <name type="common">Eurasian minnow</name>
    <dbReference type="NCBI Taxonomy" id="58324"/>
    <lineage>
        <taxon>Eukaryota</taxon>
        <taxon>Metazoa</taxon>
        <taxon>Chordata</taxon>
        <taxon>Craniata</taxon>
        <taxon>Vertebrata</taxon>
        <taxon>Euteleostomi</taxon>
        <taxon>Actinopterygii</taxon>
        <taxon>Neopterygii</taxon>
        <taxon>Teleostei</taxon>
        <taxon>Ostariophysi</taxon>
        <taxon>Cypriniformes</taxon>
        <taxon>Leuciscidae</taxon>
        <taxon>Phoxininae</taxon>
        <taxon>Phoxinus</taxon>
    </lineage>
</organism>
<protein>
    <recommendedName>
        <fullName evidence="2">protein-ribulosamine 3-kinase</fullName>
        <ecNumber evidence="2">2.7.1.172</ecNumber>
    </recommendedName>
</protein>
<dbReference type="EC" id="2.7.1.172" evidence="2"/>
<dbReference type="InterPro" id="IPR011009">
    <property type="entry name" value="Kinase-like_dom_sf"/>
</dbReference>
<dbReference type="FunFam" id="3.30.200.20:FF:000264">
    <property type="entry name" value="Protein-ribulosamine 3-kinase, chloroplastic"/>
    <property type="match status" value="1"/>
</dbReference>
<evidence type="ECO:0000313" key="10">
    <source>
        <dbReference type="EMBL" id="KAK7174290.1"/>
    </source>
</evidence>
<sequence length="309" mass="34898">MEALLKRELATSVLKSTGHSGGGCISEGQSYDTDTGRVFVKINHKTEARRMFDGEMASLEVILSTNTVKVPRPVKVLDLERSGALLVMEHVDMRSLNKYSSNLGERLADLHLYNKRQIEKQNKEQQTVGKGPGQSEVETANRFGFHVNTCCGYIPQVNDWQDDWVSFYSQQRLQHQLGLVEQSYGDREARELWAKLQLKIPQLFTDVEVVPALLHGDLWGGNVAECSDGPLIFDPASFYGHSEYELAIGGIFSGFGSSFYNAYHEKIPKTAGFAKRQQLYQLFHYLNHWNHFGGGYRGSSLRIMKDLTK</sequence>
<dbReference type="Proteomes" id="UP001364617">
    <property type="component" value="Unassembled WGS sequence"/>
</dbReference>